<dbReference type="EMBL" id="MFKF01000284">
    <property type="protein sequence ID" value="OGG46794.1"/>
    <property type="molecule type" value="Genomic_DNA"/>
</dbReference>
<dbReference type="PANTHER" id="PTHR47099:SF1">
    <property type="entry name" value="METHYLCOBAMIDE:COM METHYLTRANSFERASE MTBA"/>
    <property type="match status" value="1"/>
</dbReference>
<dbReference type="SUPFAM" id="SSF51726">
    <property type="entry name" value="UROD/MetE-like"/>
    <property type="match status" value="1"/>
</dbReference>
<protein>
    <recommendedName>
        <fullName evidence="2">Uroporphyrinogen decarboxylase (URO-D) domain-containing protein</fullName>
    </recommendedName>
</protein>
<evidence type="ECO:0000313" key="3">
    <source>
        <dbReference type="EMBL" id="OGG46794.1"/>
    </source>
</evidence>
<dbReference type="PANTHER" id="PTHR47099">
    <property type="entry name" value="METHYLCOBAMIDE:COM METHYLTRANSFERASE MTBA"/>
    <property type="match status" value="1"/>
</dbReference>
<evidence type="ECO:0000259" key="2">
    <source>
        <dbReference type="Pfam" id="PF01208"/>
    </source>
</evidence>
<dbReference type="Pfam" id="PF01208">
    <property type="entry name" value="URO-D"/>
    <property type="match status" value="1"/>
</dbReference>
<dbReference type="Gene3D" id="3.20.20.210">
    <property type="match status" value="1"/>
</dbReference>
<dbReference type="Proteomes" id="UP000178606">
    <property type="component" value="Unassembled WGS sequence"/>
</dbReference>
<dbReference type="InterPro" id="IPR000257">
    <property type="entry name" value="Uroporphyrinogen_deCOase"/>
</dbReference>
<feature type="compositionally biased region" description="Basic and acidic residues" evidence="1">
    <location>
        <begin position="1"/>
        <end position="21"/>
    </location>
</feature>
<accession>A0A1F6CC88</accession>
<dbReference type="GO" id="GO:0004853">
    <property type="term" value="F:uroporphyrinogen decarboxylase activity"/>
    <property type="evidence" value="ECO:0007669"/>
    <property type="project" value="InterPro"/>
</dbReference>
<comment type="caution">
    <text evidence="3">The sequence shown here is derived from an EMBL/GenBank/DDBJ whole genome shotgun (WGS) entry which is preliminary data.</text>
</comment>
<feature type="domain" description="Uroporphyrinogen decarboxylase (URO-D)" evidence="2">
    <location>
        <begin position="138"/>
        <end position="346"/>
    </location>
</feature>
<evidence type="ECO:0000313" key="4">
    <source>
        <dbReference type="Proteomes" id="UP000178606"/>
    </source>
</evidence>
<dbReference type="AlphaFoldDB" id="A0A1F6CC88"/>
<reference evidence="3 4" key="1">
    <citation type="journal article" date="2016" name="Nat. Commun.">
        <title>Thousands of microbial genomes shed light on interconnected biogeochemical processes in an aquifer system.</title>
        <authorList>
            <person name="Anantharaman K."/>
            <person name="Brown C.T."/>
            <person name="Hug L.A."/>
            <person name="Sharon I."/>
            <person name="Castelle C.J."/>
            <person name="Probst A.J."/>
            <person name="Thomas B.C."/>
            <person name="Singh A."/>
            <person name="Wilkins M.J."/>
            <person name="Karaoz U."/>
            <person name="Brodie E.L."/>
            <person name="Williams K.H."/>
            <person name="Hubbard S.S."/>
            <person name="Banfield J.F."/>
        </authorList>
    </citation>
    <scope>NUCLEOTIDE SEQUENCE [LARGE SCALE GENOMIC DNA]</scope>
    <source>
        <strain evidence="4">RIFCSPLOWO2_12_FULL_64_10</strain>
    </source>
</reference>
<dbReference type="InterPro" id="IPR052024">
    <property type="entry name" value="Methanogen_methyltrans"/>
</dbReference>
<dbReference type="GO" id="GO:0006779">
    <property type="term" value="P:porphyrin-containing compound biosynthetic process"/>
    <property type="evidence" value="ECO:0007669"/>
    <property type="project" value="InterPro"/>
</dbReference>
<evidence type="ECO:0000256" key="1">
    <source>
        <dbReference type="SAM" id="MobiDB-lite"/>
    </source>
</evidence>
<dbReference type="InterPro" id="IPR038071">
    <property type="entry name" value="UROD/MetE-like_sf"/>
</dbReference>
<proteinExistence type="predicted"/>
<gene>
    <name evidence="3" type="ORF">A3F84_23325</name>
</gene>
<organism evidence="3 4">
    <name type="scientific">Handelsmanbacteria sp. (strain RIFCSPLOWO2_12_FULL_64_10)</name>
    <dbReference type="NCBI Taxonomy" id="1817868"/>
    <lineage>
        <taxon>Bacteria</taxon>
        <taxon>Candidatus Handelsmaniibacteriota</taxon>
    </lineage>
</organism>
<sequence>MTPRERVGRAIRRERPDRVPKEAGFTPAALEKFRRATGQEGPAEYFGMEARSVGFRPPAQRPDFGAYLKGMPEGTRVTGEYGTADVPGDFYHFTHRVFLLGRATTAQEVEAYPWPDITPAHRHAHLEQEVARLHDRGLFVDAFAGHIFETSWQLIGFEKMFEDMIVHPALVEAVLDHITEDNCFRARRFAQAGVDMLRVGDDVGMQDRLMMRPDVWRRFLKPRLAREIRAAREARPDLPVWYHSDGDIRLIIDDLIEAGVTVLNPVQPECMDLRDLKRRYGDRLAFWGTIGTQSVMPFGRPEDVKRTVKEMIELFGPGIVLAPTHVLEPDVPWENVVAFFEAVEEYGAY</sequence>
<name>A0A1F6CC88_HANXR</name>
<feature type="region of interest" description="Disordered" evidence="1">
    <location>
        <begin position="1"/>
        <end position="25"/>
    </location>
</feature>